<dbReference type="InterPro" id="IPR050812">
    <property type="entry name" value="Preph/Arog_dehydrog"/>
</dbReference>
<evidence type="ECO:0000313" key="4">
    <source>
        <dbReference type="Proteomes" id="UP000288215"/>
    </source>
</evidence>
<dbReference type="Proteomes" id="UP000288215">
    <property type="component" value="Unassembled WGS sequence"/>
</dbReference>
<dbReference type="InterPro" id="IPR003099">
    <property type="entry name" value="Prephen_DH"/>
</dbReference>
<dbReference type="PANTHER" id="PTHR21363">
    <property type="entry name" value="PREPHENATE DEHYDROGENASE"/>
    <property type="match status" value="1"/>
</dbReference>
<reference evidence="3 4" key="1">
    <citation type="submission" date="2018-12" db="EMBL/GenBank/DDBJ databases">
        <title>The complete genome of the methanogenic archaea of the candidate phylum Verstraetearchaeota, obtained from the metagenome of underground thermal water.</title>
        <authorList>
            <person name="Kadnikov V.V."/>
            <person name="Mardanov A.V."/>
            <person name="Beletsky A.V."/>
            <person name="Karnachuk O.V."/>
            <person name="Ravin N.V."/>
        </authorList>
    </citation>
    <scope>NUCLEOTIDE SEQUENCE [LARGE SCALE GENOMIC DNA]</scope>
    <source>
        <strain evidence="3">Ch88</strain>
    </source>
</reference>
<dbReference type="GO" id="GO:0070403">
    <property type="term" value="F:NAD+ binding"/>
    <property type="evidence" value="ECO:0007669"/>
    <property type="project" value="InterPro"/>
</dbReference>
<comment type="caution">
    <text evidence="3">The sequence shown here is derived from an EMBL/GenBank/DDBJ whole genome shotgun (WGS) entry which is preliminary data.</text>
</comment>
<proteinExistence type="predicted"/>
<dbReference type="InterPro" id="IPR046826">
    <property type="entry name" value="PDH_N"/>
</dbReference>
<dbReference type="SUPFAM" id="SSF51735">
    <property type="entry name" value="NAD(P)-binding Rossmann-fold domains"/>
    <property type="match status" value="1"/>
</dbReference>
<dbReference type="GO" id="GO:0004665">
    <property type="term" value="F:prephenate dehydrogenase (NADP+) activity"/>
    <property type="evidence" value="ECO:0007669"/>
    <property type="project" value="InterPro"/>
</dbReference>
<dbReference type="InterPro" id="IPR036291">
    <property type="entry name" value="NAD(P)-bd_dom_sf"/>
</dbReference>
<dbReference type="GO" id="GO:0006571">
    <property type="term" value="P:tyrosine biosynthetic process"/>
    <property type="evidence" value="ECO:0007669"/>
    <property type="project" value="InterPro"/>
</dbReference>
<dbReference type="InterPro" id="IPR008927">
    <property type="entry name" value="6-PGluconate_DH-like_C_sf"/>
</dbReference>
<sequence length="238" mass="26429">MIGTGKMGRCLSTLLRGHAEVTLHGRDSDKARAVAERIGVASADTNAVSESDVVIATMPTEALPGFVEEQAGGMRSGAIFVDISSVKIGLVDDILKRLPDWVGYASIHPLFTSPRVKEKDVAFIPVREVANMGMFLETLSRSGMSVFKTTPEEHDRATAVTQVLHHFALLAMERVLQRHMKSSEGFKTHSLKKTMSVIRLVERNRETAVMIQRLNKYGKEIREEFIRECEALDSEFSI</sequence>
<feature type="domain" description="Prephenate/arogenate dehydrogenase" evidence="2">
    <location>
        <begin position="1"/>
        <end position="238"/>
    </location>
</feature>
<gene>
    <name evidence="3" type="ORF">Metus_1378</name>
</gene>
<dbReference type="SUPFAM" id="SSF48179">
    <property type="entry name" value="6-phosphogluconate dehydrogenase C-terminal domain-like"/>
    <property type="match status" value="1"/>
</dbReference>
<organism evidence="3 4">
    <name type="scientific">Methanosuratincola subterraneus</name>
    <dbReference type="NCBI Taxonomy" id="2593994"/>
    <lineage>
        <taxon>Archaea</taxon>
        <taxon>Thermoproteota</taxon>
        <taxon>Methanosuratincolia</taxon>
        <taxon>Candidatus Methanomethylicales</taxon>
        <taxon>Candidatus Methanomethylicaceae</taxon>
        <taxon>Candidatus Methanosuratincola (ex Vanwonterghem et al. 2016)</taxon>
    </lineage>
</organism>
<accession>A0A444L785</accession>
<evidence type="ECO:0000256" key="1">
    <source>
        <dbReference type="ARBA" id="ARBA00023002"/>
    </source>
</evidence>
<name>A0A444L785_METS7</name>
<dbReference type="GO" id="GO:0008977">
    <property type="term" value="F:prephenate dehydrogenase (NAD+) activity"/>
    <property type="evidence" value="ECO:0007669"/>
    <property type="project" value="InterPro"/>
</dbReference>
<dbReference type="Gene3D" id="3.40.50.720">
    <property type="entry name" value="NAD(P)-binding Rossmann-like Domain"/>
    <property type="match status" value="1"/>
</dbReference>
<protein>
    <recommendedName>
        <fullName evidence="2">Prephenate/arogenate dehydrogenase domain-containing protein</fullName>
    </recommendedName>
</protein>
<dbReference type="InterPro" id="IPR046825">
    <property type="entry name" value="PDH_C"/>
</dbReference>
<dbReference type="Pfam" id="PF02153">
    <property type="entry name" value="PDH_N"/>
    <property type="match status" value="1"/>
</dbReference>
<dbReference type="PANTHER" id="PTHR21363:SF0">
    <property type="entry name" value="PREPHENATE DEHYDROGENASE [NADP(+)]"/>
    <property type="match status" value="1"/>
</dbReference>
<evidence type="ECO:0000313" key="3">
    <source>
        <dbReference type="EMBL" id="RWX73404.1"/>
    </source>
</evidence>
<dbReference type="EMBL" id="RXGA01000003">
    <property type="protein sequence ID" value="RWX73404.1"/>
    <property type="molecule type" value="Genomic_DNA"/>
</dbReference>
<dbReference type="AlphaFoldDB" id="A0A444L785"/>
<dbReference type="PROSITE" id="PS51176">
    <property type="entry name" value="PDH_ADH"/>
    <property type="match status" value="1"/>
</dbReference>
<evidence type="ECO:0000259" key="2">
    <source>
        <dbReference type="PROSITE" id="PS51176"/>
    </source>
</evidence>
<dbReference type="Pfam" id="PF20463">
    <property type="entry name" value="PDH_C"/>
    <property type="match status" value="1"/>
</dbReference>
<keyword evidence="1" id="KW-0560">Oxidoreductase</keyword>